<feature type="domain" description="Flavin reductase like" evidence="3">
    <location>
        <begin position="167"/>
        <end position="357"/>
    </location>
</feature>
<organism evidence="4 5">
    <name type="scientific">Cercophora scortea</name>
    <dbReference type="NCBI Taxonomy" id="314031"/>
    <lineage>
        <taxon>Eukaryota</taxon>
        <taxon>Fungi</taxon>
        <taxon>Dikarya</taxon>
        <taxon>Ascomycota</taxon>
        <taxon>Pezizomycotina</taxon>
        <taxon>Sordariomycetes</taxon>
        <taxon>Sordariomycetidae</taxon>
        <taxon>Sordariales</taxon>
        <taxon>Lasiosphaeriaceae</taxon>
        <taxon>Cercophora</taxon>
    </lineage>
</organism>
<dbReference type="InterPro" id="IPR012349">
    <property type="entry name" value="Split_barrel_FMN-bd"/>
</dbReference>
<protein>
    <submittedName>
        <fullName evidence="4">Flavin reductase like domain-containing protein</fullName>
    </submittedName>
</protein>
<evidence type="ECO:0000256" key="2">
    <source>
        <dbReference type="SAM" id="MobiDB-lite"/>
    </source>
</evidence>
<dbReference type="PANTHER" id="PTHR30466:SF1">
    <property type="entry name" value="FMN REDUCTASE (NADH) RUTF"/>
    <property type="match status" value="1"/>
</dbReference>
<feature type="compositionally biased region" description="Low complexity" evidence="2">
    <location>
        <begin position="140"/>
        <end position="158"/>
    </location>
</feature>
<dbReference type="EMBL" id="JAUEPO010000003">
    <property type="protein sequence ID" value="KAK3328302.1"/>
    <property type="molecule type" value="Genomic_DNA"/>
</dbReference>
<evidence type="ECO:0000259" key="3">
    <source>
        <dbReference type="SMART" id="SM00903"/>
    </source>
</evidence>
<evidence type="ECO:0000256" key="1">
    <source>
        <dbReference type="ARBA" id="ARBA00023002"/>
    </source>
</evidence>
<reference evidence="4" key="2">
    <citation type="submission" date="2023-06" db="EMBL/GenBank/DDBJ databases">
        <authorList>
            <consortium name="Lawrence Berkeley National Laboratory"/>
            <person name="Haridas S."/>
            <person name="Hensen N."/>
            <person name="Bonometti L."/>
            <person name="Westerberg I."/>
            <person name="Brannstrom I.O."/>
            <person name="Guillou S."/>
            <person name="Cros-Aarteil S."/>
            <person name="Calhoun S."/>
            <person name="Kuo A."/>
            <person name="Mondo S."/>
            <person name="Pangilinan J."/>
            <person name="Riley R."/>
            <person name="Labutti K."/>
            <person name="Andreopoulos B."/>
            <person name="Lipzen A."/>
            <person name="Chen C."/>
            <person name="Yanf M."/>
            <person name="Daum C."/>
            <person name="Ng V."/>
            <person name="Clum A."/>
            <person name="Steindorff A."/>
            <person name="Ohm R."/>
            <person name="Martin F."/>
            <person name="Silar P."/>
            <person name="Natvig D."/>
            <person name="Lalanne C."/>
            <person name="Gautier V."/>
            <person name="Ament-Velasquez S.L."/>
            <person name="Kruys A."/>
            <person name="Hutchinson M.I."/>
            <person name="Powell A.J."/>
            <person name="Barry K."/>
            <person name="Miller A.N."/>
            <person name="Grigoriev I.V."/>
            <person name="Debuchy R."/>
            <person name="Gladieux P."/>
            <person name="Thoren M.H."/>
            <person name="Johannesson H."/>
        </authorList>
    </citation>
    <scope>NUCLEOTIDE SEQUENCE</scope>
    <source>
        <strain evidence="4">SMH4131-1</strain>
    </source>
</reference>
<dbReference type="Gene3D" id="2.30.110.10">
    <property type="entry name" value="Electron Transport, Fmn-binding Protein, Chain A"/>
    <property type="match status" value="1"/>
</dbReference>
<dbReference type="AlphaFoldDB" id="A0AAE0IP13"/>
<reference evidence="4" key="1">
    <citation type="journal article" date="2023" name="Mol. Phylogenet. Evol.">
        <title>Genome-scale phylogeny and comparative genomics of the fungal order Sordariales.</title>
        <authorList>
            <person name="Hensen N."/>
            <person name="Bonometti L."/>
            <person name="Westerberg I."/>
            <person name="Brannstrom I.O."/>
            <person name="Guillou S."/>
            <person name="Cros-Aarteil S."/>
            <person name="Calhoun S."/>
            <person name="Haridas S."/>
            <person name="Kuo A."/>
            <person name="Mondo S."/>
            <person name="Pangilinan J."/>
            <person name="Riley R."/>
            <person name="LaButti K."/>
            <person name="Andreopoulos B."/>
            <person name="Lipzen A."/>
            <person name="Chen C."/>
            <person name="Yan M."/>
            <person name="Daum C."/>
            <person name="Ng V."/>
            <person name="Clum A."/>
            <person name="Steindorff A."/>
            <person name="Ohm R.A."/>
            <person name="Martin F."/>
            <person name="Silar P."/>
            <person name="Natvig D.O."/>
            <person name="Lalanne C."/>
            <person name="Gautier V."/>
            <person name="Ament-Velasquez S.L."/>
            <person name="Kruys A."/>
            <person name="Hutchinson M.I."/>
            <person name="Powell A.J."/>
            <person name="Barry K."/>
            <person name="Miller A.N."/>
            <person name="Grigoriev I.V."/>
            <person name="Debuchy R."/>
            <person name="Gladieux P."/>
            <person name="Hiltunen Thoren M."/>
            <person name="Johannesson H."/>
        </authorList>
    </citation>
    <scope>NUCLEOTIDE SEQUENCE</scope>
    <source>
        <strain evidence="4">SMH4131-1</strain>
    </source>
</reference>
<feature type="region of interest" description="Disordered" evidence="2">
    <location>
        <begin position="112"/>
        <end position="158"/>
    </location>
</feature>
<accession>A0AAE0IP13</accession>
<feature type="region of interest" description="Disordered" evidence="2">
    <location>
        <begin position="387"/>
        <end position="408"/>
    </location>
</feature>
<dbReference type="GO" id="GO:0042602">
    <property type="term" value="F:riboflavin reductase (NADPH) activity"/>
    <property type="evidence" value="ECO:0007669"/>
    <property type="project" value="TreeGrafter"/>
</dbReference>
<dbReference type="Proteomes" id="UP001286456">
    <property type="component" value="Unassembled WGS sequence"/>
</dbReference>
<sequence length="408" mass="45372">MHARLVESRDRRPPAKKFQANKPPIRFNLFFLSFTCITVAIPVSHRQLASIHGAEMSSSRRVQGLSSAAEHASSLLLLVRRNGHTYTSRTYGPVRSVVMRCQGQYTETRRAFRTTSNRHSNSHHSHTHKWTISPPREPSIHPSSPSSPSSSSLTTSETLSHQVRSLMRLLTHSVVVCTSTHPPSATHPTPIPRAMTMSSFTSLALRPTPVVSFNIATPSRTYDAVAASRFFNIHILASDISGAKIADWLTRGNADSPKLWEGLVDECRCDVAMNYNHNSEGHHPPIVHGPGVLYVLRCRLLDEPSRGLVRVRDHVIVLGEVLEIVESKSSGTSKAEEEEEVRDRRFGLMYTDRTYRQLGNCMVSSSTKTVAVRTNVEETRQGTIVLDGGDRRTTSTIGVDRRQRGPTT</sequence>
<gene>
    <name evidence="4" type="ORF">B0T19DRAFT_424122</name>
</gene>
<dbReference type="GO" id="GO:0010181">
    <property type="term" value="F:FMN binding"/>
    <property type="evidence" value="ECO:0007669"/>
    <property type="project" value="InterPro"/>
</dbReference>
<dbReference type="PANTHER" id="PTHR30466">
    <property type="entry name" value="FLAVIN REDUCTASE"/>
    <property type="match status" value="1"/>
</dbReference>
<name>A0AAE0IP13_9PEZI</name>
<proteinExistence type="predicted"/>
<feature type="compositionally biased region" description="Basic and acidic residues" evidence="2">
    <location>
        <begin position="388"/>
        <end position="408"/>
    </location>
</feature>
<dbReference type="InterPro" id="IPR050268">
    <property type="entry name" value="NADH-dep_flavin_reductase"/>
</dbReference>
<dbReference type="SMART" id="SM00903">
    <property type="entry name" value="Flavin_Reduct"/>
    <property type="match status" value="1"/>
</dbReference>
<dbReference type="SUPFAM" id="SSF50475">
    <property type="entry name" value="FMN-binding split barrel"/>
    <property type="match status" value="1"/>
</dbReference>
<dbReference type="Pfam" id="PF01613">
    <property type="entry name" value="Flavin_Reduct"/>
    <property type="match status" value="1"/>
</dbReference>
<evidence type="ECO:0000313" key="4">
    <source>
        <dbReference type="EMBL" id="KAK3328302.1"/>
    </source>
</evidence>
<keyword evidence="1" id="KW-0560">Oxidoreductase</keyword>
<comment type="caution">
    <text evidence="4">The sequence shown here is derived from an EMBL/GenBank/DDBJ whole genome shotgun (WGS) entry which is preliminary data.</text>
</comment>
<evidence type="ECO:0000313" key="5">
    <source>
        <dbReference type="Proteomes" id="UP001286456"/>
    </source>
</evidence>
<dbReference type="InterPro" id="IPR002563">
    <property type="entry name" value="Flavin_Rdtase-like_dom"/>
</dbReference>
<feature type="compositionally biased region" description="Basic residues" evidence="2">
    <location>
        <begin position="120"/>
        <end position="129"/>
    </location>
</feature>
<keyword evidence="5" id="KW-1185">Reference proteome</keyword>